<evidence type="ECO:0000313" key="4">
    <source>
        <dbReference type="Proteomes" id="UP000596660"/>
    </source>
</evidence>
<dbReference type="Pfam" id="PF19259">
    <property type="entry name" value="Ty3_capsid"/>
    <property type="match status" value="1"/>
</dbReference>
<sequence length="542" mass="60912">MMEDLNAKLDEVGTKSPVSTPKSFDGGSNSTRTLGYVPKLEFPRFDGTNCRMWIKKCNKYFKLCKICDEQKVDLASLNMVDKAEVWVASYLAGKINVDWTEFVVDLTARFKDSKSDNAVENFNKLQQLGSIESYVDNFEELKSLMLQQNHGLPDSYFLASFIGGLKPAVKPFVKAFKPQTLAEAVEFARLQEESLEASKIVPKSYSSYNSKPPFPSTSTAKPSTVNSGAIVPFQPSKPSQRTHTTLIAAERREKQLKGLCYFCDQPYERNHKCPLKQTQLFLVEIPGEDDSDGEDTAEVDLSLEEELNNMDPHISMHALSGSQNFQTMRVTGFVGKKPIHILVDSGNGNHLACQHVCKDFGWSLQHTEFKSDMLLIPLGSCDMVLGVQWLSTLGTVTKNFKKMIMEFDYLGVHYVLQGEKPRKPVISVSQNAEKLFSQPAQLYFLQLASAQDYSGVYCCQTEVTSIPTVVTELLQEYTDIFAEPKCLPPSRAVFDHRIPLEFGSNPVCLSIRPYRYPLAQRDIIEKLVQEMLDQGIIQDSCS</sequence>
<organism evidence="3 4">
    <name type="scientific">Chenopodium quinoa</name>
    <name type="common">Quinoa</name>
    <dbReference type="NCBI Taxonomy" id="63459"/>
    <lineage>
        <taxon>Eukaryota</taxon>
        <taxon>Viridiplantae</taxon>
        <taxon>Streptophyta</taxon>
        <taxon>Embryophyta</taxon>
        <taxon>Tracheophyta</taxon>
        <taxon>Spermatophyta</taxon>
        <taxon>Magnoliopsida</taxon>
        <taxon>eudicotyledons</taxon>
        <taxon>Gunneridae</taxon>
        <taxon>Pentapetalae</taxon>
        <taxon>Caryophyllales</taxon>
        <taxon>Chenopodiaceae</taxon>
        <taxon>Chenopodioideae</taxon>
        <taxon>Atripliceae</taxon>
        <taxon>Chenopodium</taxon>
    </lineage>
</organism>
<feature type="compositionally biased region" description="Polar residues" evidence="1">
    <location>
        <begin position="16"/>
        <end position="27"/>
    </location>
</feature>
<dbReference type="PANTHER" id="PTHR15503">
    <property type="entry name" value="LDOC1 RELATED"/>
    <property type="match status" value="1"/>
</dbReference>
<feature type="region of interest" description="Disordered" evidence="1">
    <location>
        <begin position="1"/>
        <end position="27"/>
    </location>
</feature>
<dbReference type="InterPro" id="IPR045358">
    <property type="entry name" value="Ty3_capsid"/>
</dbReference>
<dbReference type="Pfam" id="PF08284">
    <property type="entry name" value="RVP_2"/>
    <property type="match status" value="1"/>
</dbReference>
<dbReference type="Gene3D" id="3.10.10.10">
    <property type="entry name" value="HIV Type 1 Reverse Transcriptase, subunit A, domain 1"/>
    <property type="match status" value="1"/>
</dbReference>
<reference evidence="3" key="2">
    <citation type="submission" date="2021-03" db="UniProtKB">
        <authorList>
            <consortium name="EnsemblPlants"/>
        </authorList>
    </citation>
    <scope>IDENTIFICATION</scope>
</reference>
<dbReference type="EnsemblPlants" id="AUR62006479-RA">
    <property type="protein sequence ID" value="AUR62006479-RA:cds"/>
    <property type="gene ID" value="AUR62006479"/>
</dbReference>
<dbReference type="PANTHER" id="PTHR15503:SF40">
    <property type="match status" value="1"/>
</dbReference>
<name>A0A803L3P0_CHEQI</name>
<dbReference type="OMA" id="HISMHAL"/>
<protein>
    <recommendedName>
        <fullName evidence="2">Ty3 transposon capsid-like protein domain-containing protein</fullName>
    </recommendedName>
</protein>
<dbReference type="AlphaFoldDB" id="A0A803L3P0"/>
<dbReference type="InterPro" id="IPR032567">
    <property type="entry name" value="RTL1-rel"/>
</dbReference>
<reference evidence="3" key="1">
    <citation type="journal article" date="2017" name="Nature">
        <title>The genome of Chenopodium quinoa.</title>
        <authorList>
            <person name="Jarvis D.E."/>
            <person name="Ho Y.S."/>
            <person name="Lightfoot D.J."/>
            <person name="Schmoeckel S.M."/>
            <person name="Li B."/>
            <person name="Borm T.J.A."/>
            <person name="Ohyanagi H."/>
            <person name="Mineta K."/>
            <person name="Michell C.T."/>
            <person name="Saber N."/>
            <person name="Kharbatia N.M."/>
            <person name="Rupper R.R."/>
            <person name="Sharp A.R."/>
            <person name="Dally N."/>
            <person name="Boughton B.A."/>
            <person name="Woo Y.H."/>
            <person name="Gao G."/>
            <person name="Schijlen E.G.W.M."/>
            <person name="Guo X."/>
            <person name="Momin A.A."/>
            <person name="Negrao S."/>
            <person name="Al-Babili S."/>
            <person name="Gehring C."/>
            <person name="Roessner U."/>
            <person name="Jung C."/>
            <person name="Murphy K."/>
            <person name="Arold S.T."/>
            <person name="Gojobori T."/>
            <person name="van der Linden C.G."/>
            <person name="van Loo E.N."/>
            <person name="Jellen E.N."/>
            <person name="Maughan P.J."/>
            <person name="Tester M."/>
        </authorList>
    </citation>
    <scope>NUCLEOTIDE SEQUENCE [LARGE SCALE GENOMIC DNA]</scope>
    <source>
        <strain evidence="3">cv. PI 614886</strain>
    </source>
</reference>
<keyword evidence="4" id="KW-1185">Reference proteome</keyword>
<dbReference type="Proteomes" id="UP000596660">
    <property type="component" value="Unplaced"/>
</dbReference>
<dbReference type="Gramene" id="AUR62006479-RA">
    <property type="protein sequence ID" value="AUR62006479-RA:cds"/>
    <property type="gene ID" value="AUR62006479"/>
</dbReference>
<accession>A0A803L3P0</accession>
<evidence type="ECO:0000313" key="3">
    <source>
        <dbReference type="EnsemblPlants" id="AUR62006479-RA:cds"/>
    </source>
</evidence>
<dbReference type="CDD" id="cd00303">
    <property type="entry name" value="retropepsin_like"/>
    <property type="match status" value="1"/>
</dbReference>
<feature type="compositionally biased region" description="Basic and acidic residues" evidence="1">
    <location>
        <begin position="1"/>
        <end position="13"/>
    </location>
</feature>
<evidence type="ECO:0000256" key="1">
    <source>
        <dbReference type="SAM" id="MobiDB-lite"/>
    </source>
</evidence>
<dbReference type="InterPro" id="IPR043502">
    <property type="entry name" value="DNA/RNA_pol_sf"/>
</dbReference>
<evidence type="ECO:0000259" key="2">
    <source>
        <dbReference type="Pfam" id="PF19259"/>
    </source>
</evidence>
<feature type="domain" description="Ty3 transposon capsid-like protein" evidence="2">
    <location>
        <begin position="66"/>
        <end position="189"/>
    </location>
</feature>
<proteinExistence type="predicted"/>
<dbReference type="SUPFAM" id="SSF56672">
    <property type="entry name" value="DNA/RNA polymerases"/>
    <property type="match status" value="1"/>
</dbReference>